<comment type="caution">
    <text evidence="2">The sequence shown here is derived from an EMBL/GenBank/DDBJ whole genome shotgun (WGS) entry which is preliminary data.</text>
</comment>
<evidence type="ECO:0000256" key="1">
    <source>
        <dbReference type="SAM" id="SignalP"/>
    </source>
</evidence>
<accession>A0ABT6DLA6</accession>
<keyword evidence="1" id="KW-0732">Signal</keyword>
<evidence type="ECO:0000313" key="3">
    <source>
        <dbReference type="Proteomes" id="UP001152321"/>
    </source>
</evidence>
<feature type="chain" id="PRO_5046155105" evidence="1">
    <location>
        <begin position="19"/>
        <end position="126"/>
    </location>
</feature>
<dbReference type="EMBL" id="JANRMI010000003">
    <property type="protein sequence ID" value="MDG0816860.1"/>
    <property type="molecule type" value="Genomic_DNA"/>
</dbReference>
<protein>
    <submittedName>
        <fullName evidence="2">Uncharacterized protein</fullName>
    </submittedName>
</protein>
<sequence>MKALFVAGLTLVSLSARAEDSILKYCHSADDRAEVLMEQNGVDISMKVQDIPRKYTPQQEVAGYNILAQEGVTFIIKGQRLADFINDKSIVYKMVVSGLFQLSQFDGEYDMIHAYAGEYIAGLKCN</sequence>
<dbReference type="RefSeq" id="WP_277578338.1">
    <property type="nucleotide sequence ID" value="NZ_JANRMI010000003.1"/>
</dbReference>
<name>A0ABT6DLA6_9BACT</name>
<dbReference type="Proteomes" id="UP001152321">
    <property type="component" value="Unassembled WGS sequence"/>
</dbReference>
<reference evidence="2" key="1">
    <citation type="submission" date="2022-08" db="EMBL/GenBank/DDBJ databases">
        <title>Novel Bdellovibrio Species Isolated from Svalbard: Designation Bdellovibrio svalbardensis.</title>
        <authorList>
            <person name="Mitchell R.J."/>
            <person name="Choi S.Y."/>
        </authorList>
    </citation>
    <scope>NUCLEOTIDE SEQUENCE</scope>
    <source>
        <strain evidence="2">PAP01</strain>
    </source>
</reference>
<proteinExistence type="predicted"/>
<feature type="signal peptide" evidence="1">
    <location>
        <begin position="1"/>
        <end position="18"/>
    </location>
</feature>
<organism evidence="2 3">
    <name type="scientific">Bdellovibrio svalbardensis</name>
    <dbReference type="NCBI Taxonomy" id="2972972"/>
    <lineage>
        <taxon>Bacteria</taxon>
        <taxon>Pseudomonadati</taxon>
        <taxon>Bdellovibrionota</taxon>
        <taxon>Bdellovibrionia</taxon>
        <taxon>Bdellovibrionales</taxon>
        <taxon>Pseudobdellovibrionaceae</taxon>
        <taxon>Bdellovibrio</taxon>
    </lineage>
</organism>
<evidence type="ECO:0000313" key="2">
    <source>
        <dbReference type="EMBL" id="MDG0816860.1"/>
    </source>
</evidence>
<keyword evidence="3" id="KW-1185">Reference proteome</keyword>
<gene>
    <name evidence="2" type="ORF">NWE73_10820</name>
</gene>